<comment type="caution">
    <text evidence="2">The sequence shown here is derived from an EMBL/GenBank/DDBJ whole genome shotgun (WGS) entry which is preliminary data.</text>
</comment>
<dbReference type="GO" id="GO:0016740">
    <property type="term" value="F:transferase activity"/>
    <property type="evidence" value="ECO:0007669"/>
    <property type="project" value="UniProtKB-KW"/>
</dbReference>
<sequence length="166" mass="17858">MTLPERNQSENFEPASAWFGDRFGVALPRGLREQAAATSWEGFVAAYGRNAGPLRLGHWECTDPDRAATRLGPQARDFRAVIAVGDRISTATAAAGGPIAALTAMLHERGITVEIMEFHQMRSATGVATFVRGGDGTRAEWALGWSDDPTQSALRAVIACANRRFA</sequence>
<evidence type="ECO:0000256" key="1">
    <source>
        <dbReference type="ARBA" id="ARBA00022679"/>
    </source>
</evidence>
<dbReference type="InterPro" id="IPR036230">
    <property type="entry name" value="LeuA_allosteric_dom_sf"/>
</dbReference>
<reference evidence="2 3" key="1">
    <citation type="submission" date="2016-06" db="EMBL/GenBank/DDBJ databases">
        <authorList>
            <person name="Kjaerup R.B."/>
            <person name="Dalgaard T.S."/>
            <person name="Juul-Madsen H.R."/>
        </authorList>
    </citation>
    <scope>NUCLEOTIDE SEQUENCE [LARGE SCALE GENOMIC DNA]</scope>
    <source>
        <strain evidence="2 3">E152</strain>
    </source>
</reference>
<gene>
    <name evidence="2" type="ORF">A5683_04095</name>
</gene>
<name>A0A1A2T1P3_MYCNT</name>
<dbReference type="EMBL" id="LZJU01000151">
    <property type="protein sequence ID" value="OBH70305.1"/>
    <property type="molecule type" value="Genomic_DNA"/>
</dbReference>
<keyword evidence="1" id="KW-0808">Transferase</keyword>
<dbReference type="RefSeq" id="WP_067912133.1">
    <property type="nucleotide sequence ID" value="NZ_LZJP01000029.1"/>
</dbReference>
<organism evidence="2 3">
    <name type="scientific">Mycobacterium mantenii</name>
    <dbReference type="NCBI Taxonomy" id="560555"/>
    <lineage>
        <taxon>Bacteria</taxon>
        <taxon>Bacillati</taxon>
        <taxon>Actinomycetota</taxon>
        <taxon>Actinomycetes</taxon>
        <taxon>Mycobacteriales</taxon>
        <taxon>Mycobacteriaceae</taxon>
        <taxon>Mycobacterium</taxon>
        <taxon>Mycobacterium avium complex (MAC)</taxon>
    </lineage>
</organism>
<evidence type="ECO:0000313" key="2">
    <source>
        <dbReference type="EMBL" id="OBH70305.1"/>
    </source>
</evidence>
<dbReference type="OrthoDB" id="4773719at2"/>
<dbReference type="Gene3D" id="3.30.160.270">
    <property type="match status" value="1"/>
</dbReference>
<dbReference type="Proteomes" id="UP000092389">
    <property type="component" value="Unassembled WGS sequence"/>
</dbReference>
<dbReference type="AlphaFoldDB" id="A0A1A2T1P3"/>
<dbReference type="SUPFAM" id="SSF110921">
    <property type="entry name" value="2-isopropylmalate synthase LeuA, allosteric (dimerisation) domain"/>
    <property type="match status" value="1"/>
</dbReference>
<proteinExistence type="predicted"/>
<evidence type="ECO:0000313" key="3">
    <source>
        <dbReference type="Proteomes" id="UP000092389"/>
    </source>
</evidence>
<accession>A0A1A2T1P3</accession>
<protein>
    <submittedName>
        <fullName evidence="2">Homocitrate synthase</fullName>
    </submittedName>
</protein>